<gene>
    <name evidence="1" type="ORF">HPB50_016155</name>
</gene>
<dbReference type="EMBL" id="CM023490">
    <property type="protein sequence ID" value="KAH6943147.1"/>
    <property type="molecule type" value="Genomic_DNA"/>
</dbReference>
<name>A0ACB7TCP2_HYAAI</name>
<keyword evidence="2" id="KW-1185">Reference proteome</keyword>
<proteinExistence type="predicted"/>
<reference evidence="1" key="1">
    <citation type="submission" date="2020-05" db="EMBL/GenBank/DDBJ databases">
        <title>Large-scale comparative analyses of tick genomes elucidate their genetic diversity and vector capacities.</title>
        <authorList>
            <person name="Jia N."/>
            <person name="Wang J."/>
            <person name="Shi W."/>
            <person name="Du L."/>
            <person name="Sun Y."/>
            <person name="Zhan W."/>
            <person name="Jiang J."/>
            <person name="Wang Q."/>
            <person name="Zhang B."/>
            <person name="Ji P."/>
            <person name="Sakyi L.B."/>
            <person name="Cui X."/>
            <person name="Yuan T."/>
            <person name="Jiang B."/>
            <person name="Yang W."/>
            <person name="Lam T.T.-Y."/>
            <person name="Chang Q."/>
            <person name="Ding S."/>
            <person name="Wang X."/>
            <person name="Zhu J."/>
            <person name="Ruan X."/>
            <person name="Zhao L."/>
            <person name="Wei J."/>
            <person name="Que T."/>
            <person name="Du C."/>
            <person name="Cheng J."/>
            <person name="Dai P."/>
            <person name="Han X."/>
            <person name="Huang E."/>
            <person name="Gao Y."/>
            <person name="Liu J."/>
            <person name="Shao H."/>
            <person name="Ye R."/>
            <person name="Li L."/>
            <person name="Wei W."/>
            <person name="Wang X."/>
            <person name="Wang C."/>
            <person name="Yang T."/>
            <person name="Huo Q."/>
            <person name="Li W."/>
            <person name="Guo W."/>
            <person name="Chen H."/>
            <person name="Zhou L."/>
            <person name="Ni X."/>
            <person name="Tian J."/>
            <person name="Zhou Y."/>
            <person name="Sheng Y."/>
            <person name="Liu T."/>
            <person name="Pan Y."/>
            <person name="Xia L."/>
            <person name="Li J."/>
            <person name="Zhao F."/>
            <person name="Cao W."/>
        </authorList>
    </citation>
    <scope>NUCLEOTIDE SEQUENCE</scope>
    <source>
        <strain evidence="1">Hyas-2018</strain>
    </source>
</reference>
<evidence type="ECO:0000313" key="1">
    <source>
        <dbReference type="EMBL" id="KAH6943147.1"/>
    </source>
</evidence>
<sequence>MPPSATYTGTLSIRLSTFLYSSNVLLDTVDSDSPPAPISQACTESANINLSGSYDIPSTNSKNVIRKASEERVCDVPQLEPPGHSTATTQADDQHNAAIETFALNGAACMTTGAPSDSHAGSRTPTVNCSVCPLEQSPLEVNDRVSMHTTCLISTAPLPDTKRGPPARTYGTADVKFYSRDESSSKNLANVSNAQPPALKVLETTDTPYELLFADQQNCMVIRIPQNPKGKAARPEERKAKNVSFPSQAPPAFFPRPKVHVDFFLIMLFICYGYVIEALHNPGNAANGE</sequence>
<protein>
    <submittedName>
        <fullName evidence="1">Uncharacterized protein</fullName>
    </submittedName>
</protein>
<organism evidence="1 2">
    <name type="scientific">Hyalomma asiaticum</name>
    <name type="common">Tick</name>
    <dbReference type="NCBI Taxonomy" id="266040"/>
    <lineage>
        <taxon>Eukaryota</taxon>
        <taxon>Metazoa</taxon>
        <taxon>Ecdysozoa</taxon>
        <taxon>Arthropoda</taxon>
        <taxon>Chelicerata</taxon>
        <taxon>Arachnida</taxon>
        <taxon>Acari</taxon>
        <taxon>Parasitiformes</taxon>
        <taxon>Ixodida</taxon>
        <taxon>Ixodoidea</taxon>
        <taxon>Ixodidae</taxon>
        <taxon>Hyalomminae</taxon>
        <taxon>Hyalomma</taxon>
    </lineage>
</organism>
<accession>A0ACB7TCP2</accession>
<evidence type="ECO:0000313" key="2">
    <source>
        <dbReference type="Proteomes" id="UP000821845"/>
    </source>
</evidence>
<dbReference type="Proteomes" id="UP000821845">
    <property type="component" value="Chromosome 10"/>
</dbReference>
<comment type="caution">
    <text evidence="1">The sequence shown here is derived from an EMBL/GenBank/DDBJ whole genome shotgun (WGS) entry which is preliminary data.</text>
</comment>